<evidence type="ECO:0000313" key="1">
    <source>
        <dbReference type="EMBL" id="AZZ65354.1"/>
    </source>
</evidence>
<dbReference type="Gene3D" id="3.90.1200.10">
    <property type="match status" value="2"/>
</dbReference>
<proteinExistence type="predicted"/>
<dbReference type="InterPro" id="IPR011009">
    <property type="entry name" value="Kinase-like_dom_sf"/>
</dbReference>
<dbReference type="Proteomes" id="UP000256585">
    <property type="component" value="Chromosome"/>
</dbReference>
<reference evidence="1" key="1">
    <citation type="submission" date="2019-03" db="EMBL/GenBank/DDBJ databases">
        <title>Draft Sequence and Annotation of the Mycoplasma phocicerebrale Strain 1049T Genome.</title>
        <authorList>
            <person name="Frasca S.Jr."/>
            <person name="Kutish G.F."/>
            <person name="Castellanos Gell J."/>
            <person name="Michaels D.L."/>
            <person name="Brown D.R."/>
        </authorList>
    </citation>
    <scope>NUCLEOTIDE SEQUENCE</scope>
    <source>
        <strain evidence="1">1049</strain>
    </source>
</reference>
<protein>
    <submittedName>
        <fullName evidence="1">Uncharacterized protein</fullName>
    </submittedName>
</protein>
<dbReference type="KEGG" id="mphc:DMC14_000915"/>
<organism evidence="1 2">
    <name type="scientific">Metamycoplasma phocicerebrale</name>
    <dbReference type="NCBI Taxonomy" id="142649"/>
    <lineage>
        <taxon>Bacteria</taxon>
        <taxon>Bacillati</taxon>
        <taxon>Mycoplasmatota</taxon>
        <taxon>Mycoplasmoidales</taxon>
        <taxon>Metamycoplasmataceae</taxon>
        <taxon>Metamycoplasma</taxon>
    </lineage>
</organism>
<keyword evidence="2" id="KW-1185">Reference proteome</keyword>
<dbReference type="SUPFAM" id="SSF56112">
    <property type="entry name" value="Protein kinase-like (PK-like)"/>
    <property type="match status" value="2"/>
</dbReference>
<dbReference type="EMBL" id="CP033058">
    <property type="protein sequence ID" value="AZZ65354.1"/>
    <property type="molecule type" value="Genomic_DNA"/>
</dbReference>
<dbReference type="RefSeq" id="WP_116171831.1">
    <property type="nucleotide sequence ID" value="NZ_CP033058.2"/>
</dbReference>
<accession>A0A3Q9VBI0</accession>
<gene>
    <name evidence="1" type="ORF">DMC14_000915</name>
</gene>
<dbReference type="AlphaFoldDB" id="A0A3Q9VBI0"/>
<dbReference type="OrthoDB" id="394930at2"/>
<name>A0A3Q9VBI0_9BACT</name>
<sequence length="493" mass="59771">MYLKEKEIYIEDKQNKEKINIMHETLISILGNDIDNKINHARFYYNEENNMYFIAQYKDIWVQIRIPKKTNMYDYETERKIIKNFKDYLFIKDGIIIKKWFPGADLFQIKLNSKVIYSILNCIKNFQSLNIEVKKFNWNKFRIYDKKYHELLHGYKDDELVLSHNNIQKHNIIINKYGFVKLVDFENSSLNNPYFDLVSLYLYAGLDKNTIIEFFDLNEQKFNDFIYLINTYREAEYKKDYCNLTINKNKTPETLNLYKSKNVYENKFIVHKSHNQFDNRLIIDKIKHFYFVPMHIYEDDNKVIWRWLNNNTNFEINSRTIKIIAKAMRTYHDSEVEFPSNILEQKVNWYLENINKKDLFLDIGAKDFIDEILSWIENLEIDANCHNNLNLSNILWGENQNIFIIDWSVAYKSSRFLDIALMFENLHVNSNLEAYFWKTYTISKPKDFYKYRIIVLFTEYLYSKILNGDLQRAKNNAKRIKEILVEEHIKQSK</sequence>
<evidence type="ECO:0000313" key="2">
    <source>
        <dbReference type="Proteomes" id="UP000256585"/>
    </source>
</evidence>